<evidence type="ECO:0000313" key="1">
    <source>
        <dbReference type="EMBL" id="KAE9385785.1"/>
    </source>
</evidence>
<organism evidence="1 2">
    <name type="scientific">Gymnopus androsaceus JB14</name>
    <dbReference type="NCBI Taxonomy" id="1447944"/>
    <lineage>
        <taxon>Eukaryota</taxon>
        <taxon>Fungi</taxon>
        <taxon>Dikarya</taxon>
        <taxon>Basidiomycota</taxon>
        <taxon>Agaricomycotina</taxon>
        <taxon>Agaricomycetes</taxon>
        <taxon>Agaricomycetidae</taxon>
        <taxon>Agaricales</taxon>
        <taxon>Marasmiineae</taxon>
        <taxon>Omphalotaceae</taxon>
        <taxon>Gymnopus</taxon>
    </lineage>
</organism>
<dbReference type="OrthoDB" id="7722975at2759"/>
<sequence>PPSLSNDSLVDLVFVDFIQAQLLNILNKIQTSMIYTDSDVESYTPVLLNAVLDLYAQEFQN</sequence>
<dbReference type="AlphaFoldDB" id="A0A6A4GKH3"/>
<dbReference type="Proteomes" id="UP000799118">
    <property type="component" value="Unassembled WGS sequence"/>
</dbReference>
<accession>A0A6A4GKH3</accession>
<dbReference type="SUPFAM" id="SSF55816">
    <property type="entry name" value="5'-nucleotidase (syn. UDP-sugar hydrolase), C-terminal domain"/>
    <property type="match status" value="1"/>
</dbReference>
<name>A0A6A4GKH3_9AGAR</name>
<feature type="non-terminal residue" evidence="1">
    <location>
        <position position="1"/>
    </location>
</feature>
<reference evidence="1" key="1">
    <citation type="journal article" date="2019" name="Environ. Microbiol.">
        <title>Fungal ecological strategies reflected in gene transcription - a case study of two litter decomposers.</title>
        <authorList>
            <person name="Barbi F."/>
            <person name="Kohler A."/>
            <person name="Barry K."/>
            <person name="Baskaran P."/>
            <person name="Daum C."/>
            <person name="Fauchery L."/>
            <person name="Ihrmark K."/>
            <person name="Kuo A."/>
            <person name="LaButti K."/>
            <person name="Lipzen A."/>
            <person name="Morin E."/>
            <person name="Grigoriev I.V."/>
            <person name="Henrissat B."/>
            <person name="Lindahl B."/>
            <person name="Martin F."/>
        </authorList>
    </citation>
    <scope>NUCLEOTIDE SEQUENCE</scope>
    <source>
        <strain evidence="1">JB14</strain>
    </source>
</reference>
<evidence type="ECO:0000313" key="2">
    <source>
        <dbReference type="Proteomes" id="UP000799118"/>
    </source>
</evidence>
<proteinExistence type="predicted"/>
<dbReference type="InterPro" id="IPR036907">
    <property type="entry name" value="5'-Nucleotdase_C_sf"/>
</dbReference>
<dbReference type="GO" id="GO:0009166">
    <property type="term" value="P:nucleotide catabolic process"/>
    <property type="evidence" value="ECO:0007669"/>
    <property type="project" value="InterPro"/>
</dbReference>
<keyword evidence="2" id="KW-1185">Reference proteome</keyword>
<protein>
    <submittedName>
        <fullName evidence="1">Uncharacterized protein</fullName>
    </submittedName>
</protein>
<dbReference type="Gene3D" id="3.90.780.10">
    <property type="entry name" value="5'-Nucleotidase, C-terminal domain"/>
    <property type="match status" value="1"/>
</dbReference>
<dbReference type="EMBL" id="ML769945">
    <property type="protein sequence ID" value="KAE9385785.1"/>
    <property type="molecule type" value="Genomic_DNA"/>
</dbReference>
<gene>
    <name evidence="1" type="ORF">BT96DRAFT_840265</name>
</gene>
<dbReference type="GO" id="GO:0016787">
    <property type="term" value="F:hydrolase activity"/>
    <property type="evidence" value="ECO:0007669"/>
    <property type="project" value="InterPro"/>
</dbReference>